<keyword evidence="8 9" id="KW-0009">Actin-binding</keyword>
<reference evidence="13" key="1">
    <citation type="submission" date="2025-08" db="UniProtKB">
        <authorList>
            <consortium name="RefSeq"/>
        </authorList>
    </citation>
    <scope>IDENTIFICATION</scope>
    <source>
        <tissue evidence="13">Liver</tissue>
    </source>
</reference>
<comment type="caution">
    <text evidence="9">Lacks conserved residue(s) required for the propagation of feature annotation.</text>
</comment>
<dbReference type="Gene3D" id="1.10.10.820">
    <property type="match status" value="1"/>
</dbReference>
<dbReference type="KEGG" id="lww:102741913"/>
<keyword evidence="5" id="KW-0112">Calmodulin-binding</keyword>
<gene>
    <name evidence="13" type="primary">LOC102741913</name>
</gene>
<keyword evidence="7" id="KW-0505">Motor protein</keyword>
<dbReference type="GO" id="GO:0005886">
    <property type="term" value="C:plasma membrane"/>
    <property type="evidence" value="ECO:0007669"/>
    <property type="project" value="TreeGrafter"/>
</dbReference>
<evidence type="ECO:0000256" key="6">
    <source>
        <dbReference type="ARBA" id="ARBA00023123"/>
    </source>
</evidence>
<dbReference type="PROSITE" id="PS51456">
    <property type="entry name" value="MYOSIN_MOTOR"/>
    <property type="match status" value="1"/>
</dbReference>
<dbReference type="Gene3D" id="3.40.850.10">
    <property type="entry name" value="Kinesin motor domain"/>
    <property type="match status" value="1"/>
</dbReference>
<dbReference type="AlphaFoldDB" id="A0A7F8RT33"/>
<dbReference type="OrthoDB" id="6108017at2759"/>
<dbReference type="PANTHER" id="PTHR13140:SF277">
    <property type="entry name" value="UNCONVENTIONAL MYOSIN-IB"/>
    <property type="match status" value="1"/>
</dbReference>
<dbReference type="PROSITE" id="PS51757">
    <property type="entry name" value="TH1"/>
    <property type="match status" value="1"/>
</dbReference>
<keyword evidence="3" id="KW-0547">Nucleotide-binding</keyword>
<evidence type="ECO:0000313" key="13">
    <source>
        <dbReference type="RefSeq" id="XP_030896440.1"/>
    </source>
</evidence>
<evidence type="ECO:0000256" key="9">
    <source>
        <dbReference type="PROSITE-ProRule" id="PRU00782"/>
    </source>
</evidence>
<dbReference type="GO" id="GO:0051015">
    <property type="term" value="F:actin filament binding"/>
    <property type="evidence" value="ECO:0007669"/>
    <property type="project" value="TreeGrafter"/>
</dbReference>
<accession>A0A7F8RT33</accession>
<keyword evidence="6 9" id="KW-0518">Myosin</keyword>
<dbReference type="GO" id="GO:0000146">
    <property type="term" value="F:microfilament motor activity"/>
    <property type="evidence" value="ECO:0007669"/>
    <property type="project" value="TreeGrafter"/>
</dbReference>
<dbReference type="GO" id="GO:0007015">
    <property type="term" value="P:actin filament organization"/>
    <property type="evidence" value="ECO:0007669"/>
    <property type="project" value="TreeGrafter"/>
</dbReference>
<evidence type="ECO:0000256" key="5">
    <source>
        <dbReference type="ARBA" id="ARBA00022860"/>
    </source>
</evidence>
<dbReference type="FunFam" id="1.20.120.720:FF:000004">
    <property type="entry name" value="unconventional myosin-Ib isoform X1"/>
    <property type="match status" value="1"/>
</dbReference>
<keyword evidence="4" id="KW-0067">ATP-binding</keyword>
<dbReference type="RefSeq" id="XP_030896440.1">
    <property type="nucleotide sequence ID" value="XM_031040580.1"/>
</dbReference>
<dbReference type="GO" id="GO:0005524">
    <property type="term" value="F:ATP binding"/>
    <property type="evidence" value="ECO:0007669"/>
    <property type="project" value="UniProtKB-KW"/>
</dbReference>
<dbReference type="GO" id="GO:0016459">
    <property type="term" value="C:myosin complex"/>
    <property type="evidence" value="ECO:0007669"/>
    <property type="project" value="UniProtKB-KW"/>
</dbReference>
<dbReference type="Proteomes" id="UP000245341">
    <property type="component" value="Unplaced"/>
</dbReference>
<evidence type="ECO:0000256" key="1">
    <source>
        <dbReference type="ARBA" id="ARBA00008314"/>
    </source>
</evidence>
<dbReference type="GO" id="GO:0006897">
    <property type="term" value="P:endocytosis"/>
    <property type="evidence" value="ECO:0007669"/>
    <property type="project" value="TreeGrafter"/>
</dbReference>
<dbReference type="InterPro" id="IPR027417">
    <property type="entry name" value="P-loop_NTPase"/>
</dbReference>
<evidence type="ECO:0000256" key="7">
    <source>
        <dbReference type="ARBA" id="ARBA00023175"/>
    </source>
</evidence>
<protein>
    <submittedName>
        <fullName evidence="13">Unconventional myosin-Ib-like</fullName>
    </submittedName>
</protein>
<dbReference type="Pfam" id="PF06017">
    <property type="entry name" value="Myosin_TH1"/>
    <property type="match status" value="1"/>
</dbReference>
<dbReference type="InterPro" id="IPR001609">
    <property type="entry name" value="Myosin_head_motor_dom-like"/>
</dbReference>
<dbReference type="InterPro" id="IPR036961">
    <property type="entry name" value="Kinesin_motor_dom_sf"/>
</dbReference>
<organism evidence="12 13">
    <name type="scientific">Leptonychotes weddellii</name>
    <name type="common">Weddell seal</name>
    <name type="synonym">Otaria weddellii</name>
    <dbReference type="NCBI Taxonomy" id="9713"/>
    <lineage>
        <taxon>Eukaryota</taxon>
        <taxon>Metazoa</taxon>
        <taxon>Chordata</taxon>
        <taxon>Craniata</taxon>
        <taxon>Vertebrata</taxon>
        <taxon>Euteleostomi</taxon>
        <taxon>Mammalia</taxon>
        <taxon>Eutheria</taxon>
        <taxon>Laurasiatheria</taxon>
        <taxon>Carnivora</taxon>
        <taxon>Caniformia</taxon>
        <taxon>Pinnipedia</taxon>
        <taxon>Phocidae</taxon>
        <taxon>Monachinae</taxon>
        <taxon>Lobodontini</taxon>
        <taxon>Leptonychotes</taxon>
    </lineage>
</organism>
<evidence type="ECO:0000256" key="8">
    <source>
        <dbReference type="ARBA" id="ARBA00023203"/>
    </source>
</evidence>
<dbReference type="SUPFAM" id="SSF52540">
    <property type="entry name" value="P-loop containing nucleoside triphosphate hydrolases"/>
    <property type="match status" value="1"/>
</dbReference>
<comment type="similarity">
    <text evidence="1 9">Belongs to the TRAFAC class myosin-kinesin ATPase superfamily. Myosin family.</text>
</comment>
<evidence type="ECO:0000256" key="4">
    <source>
        <dbReference type="ARBA" id="ARBA00022840"/>
    </source>
</evidence>
<dbReference type="GeneID" id="102741913"/>
<evidence type="ECO:0000259" key="10">
    <source>
        <dbReference type="PROSITE" id="PS51456"/>
    </source>
</evidence>
<dbReference type="Gene3D" id="1.20.120.720">
    <property type="entry name" value="Myosin VI head, motor domain, U50 subdomain"/>
    <property type="match status" value="1"/>
</dbReference>
<feature type="non-terminal residue" evidence="13">
    <location>
        <position position="1"/>
    </location>
</feature>
<dbReference type="GO" id="GO:0005737">
    <property type="term" value="C:cytoplasm"/>
    <property type="evidence" value="ECO:0007669"/>
    <property type="project" value="TreeGrafter"/>
</dbReference>
<feature type="domain" description="TH1" evidence="11">
    <location>
        <begin position="369"/>
        <end position="555"/>
    </location>
</feature>
<dbReference type="Gene3D" id="1.20.58.530">
    <property type="match status" value="1"/>
</dbReference>
<dbReference type="GO" id="GO:0005902">
    <property type="term" value="C:microvillus"/>
    <property type="evidence" value="ECO:0007669"/>
    <property type="project" value="TreeGrafter"/>
</dbReference>
<dbReference type="GO" id="GO:0005903">
    <property type="term" value="C:brush border"/>
    <property type="evidence" value="ECO:0007669"/>
    <property type="project" value="TreeGrafter"/>
</dbReference>
<dbReference type="PANTHER" id="PTHR13140">
    <property type="entry name" value="MYOSIN"/>
    <property type="match status" value="1"/>
</dbReference>
<keyword evidence="2" id="KW-0677">Repeat</keyword>
<sequence length="555" mass="63710">LLEKSRVVKQPRGERNFHVFYQLLSGASEELLNKLTLERDFSRYNYLSLDSAKVNGVDDAANFRTVRNAMQIVGFMDHEAESVLEVVAAVLKLGNIEFKPESRVNGLDESKIKDKNELKEICELTGIDQSVLERAFSFRTVEAKQEKVSTTLNVAQAYYARDALAKNLYSRLFSWLVNRINESIKAQTKVRKKVMGVLDIYGFEIFEVSFFPSFCIIFMRNSWKLHLYPENHLEILLLPPVFISNRGASSVWASAGHALTSTFCCFFLKVRREYRKFFRANAGKKIYEFTLQRIVQKYFLEMKNKMPSLSPIDKNWPPRPYLFLDSTHKELKRIFHLWRCKKYRDQFTDQQKLIYEEKLEASELFKDKKALYPSSVGQPFQGAYLEINKNPKYKKLKDAIEEKIIIAEVVNKINRANGKSTSRIFLLTNNNLLLADQKSGQIKSEVPLVDVTKVSMSSQNDGFFAVHLKEVKFNLGPPDLNGVAKNAGSGVGLTNFTVTVAKSFNFHVPTFSSSRFLVQFRQDKVCVKFIQGNQKNGSVPTCKRKNNRLLEVAVP</sequence>
<dbReference type="SMART" id="SM00242">
    <property type="entry name" value="MYSc"/>
    <property type="match status" value="1"/>
</dbReference>
<evidence type="ECO:0000259" key="11">
    <source>
        <dbReference type="PROSITE" id="PS51757"/>
    </source>
</evidence>
<evidence type="ECO:0000313" key="12">
    <source>
        <dbReference type="Proteomes" id="UP000245341"/>
    </source>
</evidence>
<dbReference type="Pfam" id="PF00063">
    <property type="entry name" value="Myosin_head"/>
    <property type="match status" value="1"/>
</dbReference>
<keyword evidence="12" id="KW-1185">Reference proteome</keyword>
<proteinExistence type="inferred from homology"/>
<dbReference type="InterPro" id="IPR010926">
    <property type="entry name" value="Myosin_TH1"/>
</dbReference>
<dbReference type="GO" id="GO:0005516">
    <property type="term" value="F:calmodulin binding"/>
    <property type="evidence" value="ECO:0007669"/>
    <property type="project" value="UniProtKB-KW"/>
</dbReference>
<feature type="domain" description="Myosin motor" evidence="10">
    <location>
        <begin position="1"/>
        <end position="216"/>
    </location>
</feature>
<evidence type="ECO:0000256" key="3">
    <source>
        <dbReference type="ARBA" id="ARBA00022741"/>
    </source>
</evidence>
<dbReference type="GO" id="GO:0030048">
    <property type="term" value="P:actin filament-based movement"/>
    <property type="evidence" value="ECO:0007669"/>
    <property type="project" value="TreeGrafter"/>
</dbReference>
<evidence type="ECO:0000256" key="2">
    <source>
        <dbReference type="ARBA" id="ARBA00022737"/>
    </source>
</evidence>
<dbReference type="FunFam" id="1.10.10.820:FF:000001">
    <property type="entry name" value="Myosin heavy chain"/>
    <property type="match status" value="1"/>
</dbReference>
<name>A0A7F8RT33_LEPWE</name>